<keyword evidence="2" id="KW-1185">Reference proteome</keyword>
<reference evidence="1 2" key="1">
    <citation type="submission" date="2008-11" db="EMBL/GenBank/DDBJ databases">
        <title>Draft genome sequence of Bacteroides pectinophilus (ATCC 43243).</title>
        <authorList>
            <person name="Sudarsanam P."/>
            <person name="Ley R."/>
            <person name="Guruge J."/>
            <person name="Turnbaugh P.J."/>
            <person name="Mahowald M."/>
            <person name="Liep D."/>
            <person name="Gordon J."/>
        </authorList>
    </citation>
    <scope>NUCLEOTIDE SEQUENCE [LARGE SCALE GENOMIC DNA]</scope>
    <source>
        <strain evidence="1 2">ATCC 43243</strain>
    </source>
</reference>
<dbReference type="STRING" id="483218.BACPEC_01808"/>
<dbReference type="AlphaFoldDB" id="B7ARV3"/>
<sequence length="116" mass="12705">MASSALLKSSLNLTRILSANDNLQFTCRLSSADKNAIQVAGHYSAHIGLAPSFKLTGLQISLQSGSIIITDMLHRPVLLPHILSDLLAPYLCFNVMFKHFLTFTPIKEQVHLGEST</sequence>
<dbReference type="Proteomes" id="UP000003136">
    <property type="component" value="Unassembled WGS sequence"/>
</dbReference>
<dbReference type="HOGENOM" id="CLU_2091914_0_0_9"/>
<dbReference type="EMBL" id="ABVQ01000036">
    <property type="protein sequence ID" value="EEC57300.1"/>
    <property type="molecule type" value="Genomic_DNA"/>
</dbReference>
<name>B7ARV3_9FIRM</name>
<organism evidence="1 2">
    <name type="scientific">[Bacteroides] pectinophilus ATCC 43243</name>
    <dbReference type="NCBI Taxonomy" id="483218"/>
    <lineage>
        <taxon>Bacteria</taxon>
        <taxon>Bacillati</taxon>
        <taxon>Bacillota</taxon>
        <taxon>Clostridia</taxon>
        <taxon>Eubacteriales</taxon>
    </lineage>
</organism>
<comment type="caution">
    <text evidence="1">The sequence shown here is derived from an EMBL/GenBank/DDBJ whole genome shotgun (WGS) entry which is preliminary data.</text>
</comment>
<evidence type="ECO:0000313" key="2">
    <source>
        <dbReference type="Proteomes" id="UP000003136"/>
    </source>
</evidence>
<accession>B7ARV3</accession>
<protein>
    <submittedName>
        <fullName evidence="1">Uncharacterized protein</fullName>
    </submittedName>
</protein>
<reference evidence="1 2" key="2">
    <citation type="submission" date="2008-11" db="EMBL/GenBank/DDBJ databases">
        <authorList>
            <person name="Fulton L."/>
            <person name="Clifton S."/>
            <person name="Fulton B."/>
            <person name="Xu J."/>
            <person name="Minx P."/>
            <person name="Pepin K.H."/>
            <person name="Johnson M."/>
            <person name="Bhonagiri V."/>
            <person name="Nash W.E."/>
            <person name="Mardis E.R."/>
            <person name="Wilson R.K."/>
        </authorList>
    </citation>
    <scope>NUCLEOTIDE SEQUENCE [LARGE SCALE GENOMIC DNA]</scope>
    <source>
        <strain evidence="1 2">ATCC 43243</strain>
    </source>
</reference>
<gene>
    <name evidence="1" type="ORF">BACPEC_01808</name>
</gene>
<evidence type="ECO:0000313" key="1">
    <source>
        <dbReference type="EMBL" id="EEC57300.1"/>
    </source>
</evidence>
<proteinExistence type="predicted"/>